<comment type="similarity">
    <text evidence="1">Belongs to the PNP/UDP phosphorylase family.</text>
</comment>
<keyword evidence="5 8" id="KW-0808">Transferase</keyword>
<accession>A0ABU0E6Y1</accession>
<dbReference type="NCBIfam" id="TIGR00107">
    <property type="entry name" value="deoD"/>
    <property type="match status" value="1"/>
</dbReference>
<dbReference type="EC" id="2.4.2.3" evidence="2"/>
<evidence type="ECO:0000256" key="4">
    <source>
        <dbReference type="ARBA" id="ARBA00022676"/>
    </source>
</evidence>
<evidence type="ECO:0000256" key="6">
    <source>
        <dbReference type="ARBA" id="ARBA00048447"/>
    </source>
</evidence>
<dbReference type="InterPro" id="IPR000845">
    <property type="entry name" value="Nucleoside_phosphorylase_d"/>
</dbReference>
<reference evidence="8 9" key="1">
    <citation type="submission" date="2023-07" db="EMBL/GenBank/DDBJ databases">
        <title>Genomic Encyclopedia of Type Strains, Phase IV (KMG-IV): sequencing the most valuable type-strain genomes for metagenomic binning, comparative biology and taxonomic classification.</title>
        <authorList>
            <person name="Goeker M."/>
        </authorList>
    </citation>
    <scope>NUCLEOTIDE SEQUENCE [LARGE SCALE GENOMIC DNA]</scope>
    <source>
        <strain evidence="8 9">DSM 16784</strain>
    </source>
</reference>
<name>A0ABU0E6Y1_9FIRM</name>
<dbReference type="GO" id="GO:0004731">
    <property type="term" value="F:purine-nucleoside phosphorylase activity"/>
    <property type="evidence" value="ECO:0007669"/>
    <property type="project" value="UniProtKB-EC"/>
</dbReference>
<evidence type="ECO:0000313" key="8">
    <source>
        <dbReference type="EMBL" id="MDQ0362668.1"/>
    </source>
</evidence>
<organism evidence="8 9">
    <name type="scientific">Breznakia pachnodae</name>
    <dbReference type="NCBI Taxonomy" id="265178"/>
    <lineage>
        <taxon>Bacteria</taxon>
        <taxon>Bacillati</taxon>
        <taxon>Bacillota</taxon>
        <taxon>Erysipelotrichia</taxon>
        <taxon>Erysipelotrichales</taxon>
        <taxon>Erysipelotrichaceae</taxon>
        <taxon>Breznakia</taxon>
    </lineage>
</organism>
<evidence type="ECO:0000259" key="7">
    <source>
        <dbReference type="Pfam" id="PF01048"/>
    </source>
</evidence>
<dbReference type="PANTHER" id="PTHR43691:SF11">
    <property type="entry name" value="FI09636P-RELATED"/>
    <property type="match status" value="1"/>
</dbReference>
<dbReference type="Pfam" id="PF01048">
    <property type="entry name" value="PNP_UDP_1"/>
    <property type="match status" value="1"/>
</dbReference>
<evidence type="ECO:0000256" key="5">
    <source>
        <dbReference type="ARBA" id="ARBA00022679"/>
    </source>
</evidence>
<dbReference type="InterPro" id="IPR035994">
    <property type="entry name" value="Nucleoside_phosphorylase_sf"/>
</dbReference>
<protein>
    <recommendedName>
        <fullName evidence="3">Uridine phosphorylase</fullName>
        <ecNumber evidence="2">2.4.2.3</ecNumber>
    </recommendedName>
</protein>
<evidence type="ECO:0000256" key="3">
    <source>
        <dbReference type="ARBA" id="ARBA00021980"/>
    </source>
</evidence>
<comment type="caution">
    <text evidence="8">The sequence shown here is derived from an EMBL/GenBank/DDBJ whole genome shotgun (WGS) entry which is preliminary data.</text>
</comment>
<dbReference type="Proteomes" id="UP001230220">
    <property type="component" value="Unassembled WGS sequence"/>
</dbReference>
<dbReference type="NCBIfam" id="NF004489">
    <property type="entry name" value="PRK05819.1"/>
    <property type="match status" value="1"/>
</dbReference>
<dbReference type="PROSITE" id="PS01232">
    <property type="entry name" value="PNP_UDP_1"/>
    <property type="match status" value="1"/>
</dbReference>
<dbReference type="InterPro" id="IPR018016">
    <property type="entry name" value="Nucleoside_phosphorylase_CS"/>
</dbReference>
<evidence type="ECO:0000256" key="1">
    <source>
        <dbReference type="ARBA" id="ARBA00010456"/>
    </source>
</evidence>
<proteinExistence type="inferred from homology"/>
<dbReference type="RefSeq" id="WP_307410497.1">
    <property type="nucleotide sequence ID" value="NZ_JAUSUR010000007.1"/>
</dbReference>
<gene>
    <name evidence="8" type="ORF">J2S15_003422</name>
</gene>
<keyword evidence="9" id="KW-1185">Reference proteome</keyword>
<dbReference type="EMBL" id="JAUSUR010000007">
    <property type="protein sequence ID" value="MDQ0362668.1"/>
    <property type="molecule type" value="Genomic_DNA"/>
</dbReference>
<dbReference type="InterPro" id="IPR004402">
    <property type="entry name" value="DeoD-type"/>
</dbReference>
<sequence length="238" mass="26254">MATPHIEAKEMDIAKVVLMPGDPLRAKYIAETYLEDVTQFNNVRNMFGFTGTYKGKRISVMGSGMGMPSIGIYSYELFKFYDIDAIIRIGSAGAYTADLKLFDIVLADDAWSESSFALAQSGEASAVMKPSAELNTLIKETAASINKTVHENRIHSSDVFYHESNVDGHEEFYSKHGCVCVEMESFALFHNANILGKKAACLLTISDSLVTSEVTTAEQRQNSFNEMMEIALESAIKI</sequence>
<keyword evidence="4 8" id="KW-0328">Glycosyltransferase</keyword>
<dbReference type="CDD" id="cd09006">
    <property type="entry name" value="PNP_EcPNPI-like"/>
    <property type="match status" value="1"/>
</dbReference>
<dbReference type="PANTHER" id="PTHR43691">
    <property type="entry name" value="URIDINE PHOSPHORYLASE"/>
    <property type="match status" value="1"/>
</dbReference>
<comment type="catalytic activity">
    <reaction evidence="6">
        <text>uridine + phosphate = alpha-D-ribose 1-phosphate + uracil</text>
        <dbReference type="Rhea" id="RHEA:24388"/>
        <dbReference type="ChEBI" id="CHEBI:16704"/>
        <dbReference type="ChEBI" id="CHEBI:17568"/>
        <dbReference type="ChEBI" id="CHEBI:43474"/>
        <dbReference type="ChEBI" id="CHEBI:57720"/>
        <dbReference type="EC" id="2.4.2.3"/>
    </reaction>
</comment>
<dbReference type="SUPFAM" id="SSF53167">
    <property type="entry name" value="Purine and uridine phosphorylases"/>
    <property type="match status" value="1"/>
</dbReference>
<evidence type="ECO:0000256" key="2">
    <source>
        <dbReference type="ARBA" id="ARBA00011888"/>
    </source>
</evidence>
<dbReference type="Gene3D" id="3.40.50.1580">
    <property type="entry name" value="Nucleoside phosphorylase domain"/>
    <property type="match status" value="1"/>
</dbReference>
<feature type="domain" description="Nucleoside phosphorylase" evidence="7">
    <location>
        <begin position="15"/>
        <end position="235"/>
    </location>
</feature>
<evidence type="ECO:0000313" key="9">
    <source>
        <dbReference type="Proteomes" id="UP001230220"/>
    </source>
</evidence>